<dbReference type="PANTHER" id="PTHR21371:SF1">
    <property type="entry name" value="KETOL-ACID REDUCTOISOMERASE, MITOCHONDRIAL"/>
    <property type="match status" value="1"/>
</dbReference>
<evidence type="ECO:0000256" key="7">
    <source>
        <dbReference type="ARBA" id="ARBA00050043"/>
    </source>
</evidence>
<dbReference type="AlphaFoldDB" id="A0A1C6S7P6"/>
<feature type="domain" description="KARI C-terminal knotted" evidence="11">
    <location>
        <begin position="179"/>
        <end position="326"/>
    </location>
</feature>
<dbReference type="GO" id="GO:0004455">
    <property type="term" value="F:ketol-acid reductoisomerase activity"/>
    <property type="evidence" value="ECO:0007669"/>
    <property type="project" value="UniProtKB-UniRule"/>
</dbReference>
<dbReference type="Pfam" id="PF01450">
    <property type="entry name" value="KARI_C"/>
    <property type="match status" value="1"/>
</dbReference>
<dbReference type="GO" id="GO:0009099">
    <property type="term" value="P:L-valine biosynthetic process"/>
    <property type="evidence" value="ECO:0007669"/>
    <property type="project" value="UniProtKB-UniRule"/>
</dbReference>
<keyword evidence="6 9" id="KW-0100">Branched-chain amino acid biosynthesis</keyword>
<comment type="pathway">
    <text evidence="2">Amino-acid biosynthesis; L-isoleucine biosynthesis; L-isoleucine from 2-oxobutanoate: step 2/4.</text>
</comment>
<feature type="binding site" evidence="9">
    <location>
        <position position="187"/>
    </location>
    <ligand>
        <name>Mg(2+)</name>
        <dbReference type="ChEBI" id="CHEBI:18420"/>
        <label>1</label>
    </ligand>
</feature>
<protein>
    <recommendedName>
        <fullName evidence="8">Ketol-acid reductoisomerase type 1</fullName>
    </recommendedName>
    <alternativeName>
        <fullName evidence="7">Ketol-acid reductoisomerase type I</fullName>
    </alternativeName>
</protein>
<evidence type="ECO:0000256" key="8">
    <source>
        <dbReference type="ARBA" id="ARBA00050044"/>
    </source>
</evidence>
<keyword evidence="12" id="KW-0413">Isomerase</keyword>
<dbReference type="SUPFAM" id="SSF51735">
    <property type="entry name" value="NAD(P)-binding Rossmann-fold domains"/>
    <property type="match status" value="1"/>
</dbReference>
<dbReference type="PROSITE" id="PS51851">
    <property type="entry name" value="KARI_C"/>
    <property type="match status" value="1"/>
</dbReference>
<evidence type="ECO:0000256" key="6">
    <source>
        <dbReference type="ARBA" id="ARBA00023304"/>
    </source>
</evidence>
<evidence type="ECO:0000259" key="10">
    <source>
        <dbReference type="PROSITE" id="PS51850"/>
    </source>
</evidence>
<dbReference type="Gene3D" id="6.10.240.10">
    <property type="match status" value="1"/>
</dbReference>
<feature type="domain" description="KARI N-terminal Rossmann" evidence="10">
    <location>
        <begin position="1"/>
        <end position="178"/>
    </location>
</feature>
<dbReference type="PROSITE" id="PS51850">
    <property type="entry name" value="KARI_N"/>
    <property type="match status" value="1"/>
</dbReference>
<dbReference type="PANTHER" id="PTHR21371">
    <property type="entry name" value="KETOL-ACID REDUCTOISOMERASE, MITOCHONDRIAL"/>
    <property type="match status" value="1"/>
</dbReference>
<dbReference type="EMBL" id="FMHT01000003">
    <property type="protein sequence ID" value="SCL25401.1"/>
    <property type="molecule type" value="Genomic_DNA"/>
</dbReference>
<dbReference type="GO" id="GO:0016853">
    <property type="term" value="F:isomerase activity"/>
    <property type="evidence" value="ECO:0007669"/>
    <property type="project" value="UniProtKB-KW"/>
</dbReference>
<dbReference type="UniPathway" id="UPA00047">
    <property type="reaction ID" value="UER00056"/>
</dbReference>
<name>A0A1C6S7P6_9ACTN</name>
<evidence type="ECO:0000256" key="3">
    <source>
        <dbReference type="ARBA" id="ARBA00010318"/>
    </source>
</evidence>
<evidence type="ECO:0000256" key="4">
    <source>
        <dbReference type="ARBA" id="ARBA00022605"/>
    </source>
</evidence>
<dbReference type="InterPro" id="IPR008927">
    <property type="entry name" value="6-PGluconate_DH-like_C_sf"/>
</dbReference>
<dbReference type="STRING" id="145857.GA0070616_3098"/>
<evidence type="ECO:0000256" key="5">
    <source>
        <dbReference type="ARBA" id="ARBA00023002"/>
    </source>
</evidence>
<proteinExistence type="inferred from homology"/>
<evidence type="ECO:0000313" key="12">
    <source>
        <dbReference type="EMBL" id="SCL25401.1"/>
    </source>
</evidence>
<dbReference type="Proteomes" id="UP000199699">
    <property type="component" value="Unassembled WGS sequence"/>
</dbReference>
<keyword evidence="13" id="KW-1185">Reference proteome</keyword>
<sequence length="344" mass="37405">MYFDRDANPQDIEGERVAVIGYGIQGKAFAVNLRDSGVAVLVGNRDDEYRKAAIEDGFDTRTIADAVADASIILLLVPDEAHQEVYHSQISPHLDDGDLLVFAHGFSVRFARIALPPNVDVALLAPKMFGKPIRQRYLDGSGVLAFLDVIADPSGRTLRRSLAIAQAVGFTRYGVLPVSHAVETELDLFQEQFLTPMLIDAIRISFEVLTESGYDPIPVLLDMHASGEMAEMLIEAASTGLFEVIEQQGSPTCRFGVQRYLGTLLGEEVRDKGRRILADIRDGGFVEALSAEAAAGYPSLAEYQREYRASGITKAHDRYRSMLDERGAATGVADAGEKGAKNAA</sequence>
<evidence type="ECO:0000313" key="13">
    <source>
        <dbReference type="Proteomes" id="UP000199699"/>
    </source>
</evidence>
<keyword evidence="9" id="KW-0479">Metal-binding</keyword>
<feature type="binding site" evidence="9">
    <location>
        <position position="191"/>
    </location>
    <ligand>
        <name>Mg(2+)</name>
        <dbReference type="ChEBI" id="CHEBI:18420"/>
        <label>1</label>
    </ligand>
</feature>
<keyword evidence="9" id="KW-0460">Magnesium</keyword>
<dbReference type="InterPro" id="IPR013023">
    <property type="entry name" value="KARI"/>
</dbReference>
<dbReference type="GO" id="GO:0009097">
    <property type="term" value="P:isoleucine biosynthetic process"/>
    <property type="evidence" value="ECO:0007669"/>
    <property type="project" value="UniProtKB-UniRule"/>
</dbReference>
<comment type="similarity">
    <text evidence="3 9">Belongs to the ketol-acid reductoisomerase family.</text>
</comment>
<gene>
    <name evidence="12" type="ORF">GA0070616_3098</name>
</gene>
<dbReference type="Pfam" id="PF07991">
    <property type="entry name" value="KARI_N"/>
    <property type="match status" value="1"/>
</dbReference>
<reference evidence="12 13" key="1">
    <citation type="submission" date="2016-06" db="EMBL/GenBank/DDBJ databases">
        <authorList>
            <person name="Kjaerup R.B."/>
            <person name="Dalgaard T.S."/>
            <person name="Juul-Madsen H.R."/>
        </authorList>
    </citation>
    <scope>NUCLEOTIDE SEQUENCE [LARGE SCALE GENOMIC DNA]</scope>
    <source>
        <strain evidence="12 13">DSM 43818</strain>
    </source>
</reference>
<dbReference type="OrthoDB" id="9804088at2"/>
<evidence type="ECO:0000259" key="11">
    <source>
        <dbReference type="PROSITE" id="PS51851"/>
    </source>
</evidence>
<keyword evidence="4 9" id="KW-0028">Amino-acid biosynthesis</keyword>
<feature type="binding site" evidence="9">
    <location>
        <position position="187"/>
    </location>
    <ligand>
        <name>Mg(2+)</name>
        <dbReference type="ChEBI" id="CHEBI:18420"/>
        <label>2</label>
    </ligand>
</feature>
<keyword evidence="5 9" id="KW-0560">Oxidoreductase</keyword>
<organism evidence="12 13">
    <name type="scientific">Micromonospora nigra</name>
    <dbReference type="NCBI Taxonomy" id="145857"/>
    <lineage>
        <taxon>Bacteria</taxon>
        <taxon>Bacillati</taxon>
        <taxon>Actinomycetota</taxon>
        <taxon>Actinomycetes</taxon>
        <taxon>Micromonosporales</taxon>
        <taxon>Micromonosporaceae</taxon>
        <taxon>Micromonospora</taxon>
    </lineage>
</organism>
<dbReference type="InterPro" id="IPR036291">
    <property type="entry name" value="NAD(P)-bd_dom_sf"/>
</dbReference>
<evidence type="ECO:0000256" key="1">
    <source>
        <dbReference type="ARBA" id="ARBA00004864"/>
    </source>
</evidence>
<dbReference type="Gene3D" id="3.40.50.720">
    <property type="entry name" value="NAD(P)-binding Rossmann-like Domain"/>
    <property type="match status" value="1"/>
</dbReference>
<dbReference type="InterPro" id="IPR000506">
    <property type="entry name" value="KARI_C"/>
</dbReference>
<dbReference type="InterPro" id="IPR013116">
    <property type="entry name" value="KARI_N"/>
</dbReference>
<comment type="caution">
    <text evidence="9">Lacks conserved residue(s) required for the propagation of feature annotation.</text>
</comment>
<dbReference type="GO" id="GO:0046872">
    <property type="term" value="F:metal ion binding"/>
    <property type="evidence" value="ECO:0007669"/>
    <property type="project" value="UniProtKB-UniRule"/>
</dbReference>
<evidence type="ECO:0000256" key="2">
    <source>
        <dbReference type="ARBA" id="ARBA00004885"/>
    </source>
</evidence>
<accession>A0A1C6S7P6</accession>
<comment type="pathway">
    <text evidence="1">Amino-acid biosynthesis; L-valine biosynthesis; L-valine from pyruvate: step 2/4.</text>
</comment>
<evidence type="ECO:0000256" key="9">
    <source>
        <dbReference type="PROSITE-ProRule" id="PRU01198"/>
    </source>
</evidence>
<dbReference type="SUPFAM" id="SSF48179">
    <property type="entry name" value="6-phosphogluconate dehydrogenase C-terminal domain-like"/>
    <property type="match status" value="1"/>
</dbReference>
<dbReference type="UniPathway" id="UPA00049">
    <property type="reaction ID" value="UER00060"/>
</dbReference>